<proteinExistence type="predicted"/>
<sequence>MTRVTAGCGGSILEKGNQCETFAFHLNLLLEVEEMKKYPFTKLVIEKSLTKKEYKETLQLLEILNERYEEDVANGLMNHSNLVIHFAGMLCYKLPIEEALQALDQQGLYPKLTNQLIRLHHK</sequence>
<evidence type="ECO:0000313" key="2">
    <source>
        <dbReference type="Proteomes" id="UP000257032"/>
    </source>
</evidence>
<dbReference type="EMBL" id="QTLC01000082">
    <property type="protein sequence ID" value="RDY66673.1"/>
    <property type="molecule type" value="Genomic_DNA"/>
</dbReference>
<dbReference type="AlphaFoldDB" id="A0A3D8VBI5"/>
<dbReference type="Pfam" id="PF08963">
    <property type="entry name" value="DUF1878"/>
    <property type="match status" value="1"/>
</dbReference>
<gene>
    <name evidence="1" type="ORF">DXT76_20440</name>
</gene>
<dbReference type="Proteomes" id="UP000257032">
    <property type="component" value="Unassembled WGS sequence"/>
</dbReference>
<dbReference type="InterPro" id="IPR015058">
    <property type="entry name" value="DUF1878"/>
</dbReference>
<name>A0A3D8VBI5_9BACI</name>
<evidence type="ECO:0000313" key="1">
    <source>
        <dbReference type="EMBL" id="RDY66673.1"/>
    </source>
</evidence>
<dbReference type="InterPro" id="IPR035945">
    <property type="entry name" value="YhaI-like_sf"/>
</dbReference>
<dbReference type="SUPFAM" id="SSF109915">
    <property type="entry name" value="Hypothetical protein YhaI"/>
    <property type="match status" value="1"/>
</dbReference>
<accession>A0A3D8VBI5</accession>
<comment type="caution">
    <text evidence="1">The sequence shown here is derived from an EMBL/GenBank/DDBJ whole genome shotgun (WGS) entry which is preliminary data.</text>
</comment>
<dbReference type="Gene3D" id="1.10.3750.10">
    <property type="entry name" value="YhaI-like"/>
    <property type="match status" value="1"/>
</dbReference>
<reference evidence="1 2" key="1">
    <citation type="submission" date="2018-08" db="EMBL/GenBank/DDBJ databases">
        <title>Genome sequence of strict halophilic Halobacillus trueperi SS1 isolated from Lunsu, a salty water body of North West Himalayas.</title>
        <authorList>
            <person name="Gupta S."/>
            <person name="Sharma P."/>
            <person name="Dev K."/>
            <person name="Baumler D."/>
            <person name="Sourirajan A."/>
        </authorList>
    </citation>
    <scope>NUCLEOTIDE SEQUENCE [LARGE SCALE GENOMIC DNA]</scope>
    <source>
        <strain evidence="1 2">SS1</strain>
    </source>
</reference>
<protein>
    <submittedName>
        <fullName evidence="1">DUF1878 family protein</fullName>
    </submittedName>
</protein>
<organism evidence="1 2">
    <name type="scientific">Halobacillus trueperi</name>
    <dbReference type="NCBI Taxonomy" id="156205"/>
    <lineage>
        <taxon>Bacteria</taxon>
        <taxon>Bacillati</taxon>
        <taxon>Bacillota</taxon>
        <taxon>Bacilli</taxon>
        <taxon>Bacillales</taxon>
        <taxon>Bacillaceae</taxon>
        <taxon>Halobacillus</taxon>
    </lineage>
</organism>